<feature type="compositionally biased region" description="Low complexity" evidence="1">
    <location>
        <begin position="47"/>
        <end position="71"/>
    </location>
</feature>
<proteinExistence type="predicted"/>
<feature type="compositionally biased region" description="Basic and acidic residues" evidence="1">
    <location>
        <begin position="1"/>
        <end position="13"/>
    </location>
</feature>
<sequence length="71" mass="7667">MERPYDLLAHTDDPSEPSNRLVAHTHDPSEHPCRLLVHADDPGGRGRQSSRPAAPAAYRPRPGKGARAGPP</sequence>
<dbReference type="AlphaFoldDB" id="A0A6G3XHW2"/>
<reference evidence="2" key="1">
    <citation type="submission" date="2020-01" db="EMBL/GenBank/DDBJ databases">
        <title>Insect and environment-associated Actinomycetes.</title>
        <authorList>
            <person name="Currrie C."/>
            <person name="Chevrette M."/>
            <person name="Carlson C."/>
            <person name="Stubbendieck R."/>
            <person name="Wendt-Pienkowski E."/>
        </authorList>
    </citation>
    <scope>NUCLEOTIDE SEQUENCE</scope>
    <source>
        <strain evidence="2">SID7499</strain>
    </source>
</reference>
<feature type="region of interest" description="Disordered" evidence="1">
    <location>
        <begin position="1"/>
        <end position="71"/>
    </location>
</feature>
<name>A0A6G3XHW2_9ACTN</name>
<protein>
    <submittedName>
        <fullName evidence="2">Uncharacterized protein</fullName>
    </submittedName>
</protein>
<comment type="caution">
    <text evidence="2">The sequence shown here is derived from an EMBL/GenBank/DDBJ whole genome shotgun (WGS) entry which is preliminary data.</text>
</comment>
<dbReference type="EMBL" id="JAAGMN010006708">
    <property type="protein sequence ID" value="NEE17386.1"/>
    <property type="molecule type" value="Genomic_DNA"/>
</dbReference>
<gene>
    <name evidence="2" type="ORF">G3M58_64330</name>
</gene>
<feature type="compositionally biased region" description="Basic and acidic residues" evidence="1">
    <location>
        <begin position="24"/>
        <end position="44"/>
    </location>
</feature>
<evidence type="ECO:0000256" key="1">
    <source>
        <dbReference type="SAM" id="MobiDB-lite"/>
    </source>
</evidence>
<organism evidence="2">
    <name type="scientific">Streptomyces sp. SID7499</name>
    <dbReference type="NCBI Taxonomy" id="2706086"/>
    <lineage>
        <taxon>Bacteria</taxon>
        <taxon>Bacillati</taxon>
        <taxon>Actinomycetota</taxon>
        <taxon>Actinomycetes</taxon>
        <taxon>Kitasatosporales</taxon>
        <taxon>Streptomycetaceae</taxon>
        <taxon>Streptomyces</taxon>
    </lineage>
</organism>
<accession>A0A6G3XHW2</accession>
<evidence type="ECO:0000313" key="2">
    <source>
        <dbReference type="EMBL" id="NEE17386.1"/>
    </source>
</evidence>